<dbReference type="InterPro" id="IPR036890">
    <property type="entry name" value="HATPase_C_sf"/>
</dbReference>
<dbReference type="InterPro" id="IPR011006">
    <property type="entry name" value="CheY-like_superfamily"/>
</dbReference>
<keyword evidence="1" id="KW-0597">Phosphoprotein</keyword>
<keyword evidence="4" id="KW-0238">DNA-binding</keyword>
<dbReference type="PROSITE" id="PS50109">
    <property type="entry name" value="HIS_KIN"/>
    <property type="match status" value="1"/>
</dbReference>
<dbReference type="SUPFAM" id="SSF47384">
    <property type="entry name" value="Homodimeric domain of signal transducing histidine kinase"/>
    <property type="match status" value="1"/>
</dbReference>
<feature type="domain" description="Histidine kinase" evidence="6">
    <location>
        <begin position="144"/>
        <end position="359"/>
    </location>
</feature>
<accession>A0A3B0QTS0</accession>
<reference evidence="8" key="1">
    <citation type="submission" date="2018-06" db="EMBL/GenBank/DDBJ databases">
        <authorList>
            <person name="Zhirakovskaya E."/>
        </authorList>
    </citation>
    <scope>NUCLEOTIDE SEQUENCE</scope>
</reference>
<dbReference type="Gene3D" id="3.40.50.2300">
    <property type="match status" value="1"/>
</dbReference>
<dbReference type="SUPFAM" id="SSF55874">
    <property type="entry name" value="ATPase domain of HSP90 chaperone/DNA topoisomerase II/histidine kinase"/>
    <property type="match status" value="1"/>
</dbReference>
<dbReference type="SUPFAM" id="SSF52172">
    <property type="entry name" value="CheY-like"/>
    <property type="match status" value="1"/>
</dbReference>
<dbReference type="InterPro" id="IPR005467">
    <property type="entry name" value="His_kinase_dom"/>
</dbReference>
<dbReference type="EMBL" id="UOEA01000041">
    <property type="protein sequence ID" value="VAV83449.1"/>
    <property type="molecule type" value="Genomic_DNA"/>
</dbReference>
<protein>
    <recommendedName>
        <fullName evidence="9">Histidine kinase</fullName>
    </recommendedName>
</protein>
<dbReference type="InterPro" id="IPR003594">
    <property type="entry name" value="HATPase_dom"/>
</dbReference>
<sequence length="364" mass="39717">MKPRILIVDDNESNRLLLSAKMEADGYEAFVASNGLEGISKAENLHPDLILLDVMMPQLDGFEACRRLKASEDTRYIPVIMLTARGELEDKLMGLEVGAEDYIVKPYSLIEISARVRALLAVRALHSRLRESEKMAALGEMVDGIAHEIRNPLTTVGGMARRIYDAAEEDVNKRYASIIMSSVERMERMMARIDEYKGILASTLRPGDINAVVRAAVEDAEALIVGEEGEGGKGKSITINTNLMPDVPPVSIDAANLKIAIFNIIHNAVDAIETDGVVSVESTLLDENTLALKITDNGVGMSEEFVKNIFHPFYTSKMTGAGLGLTISYRIIQDHNGVVEVESRPGQGTTFTIKFVLTPGAVPT</sequence>
<dbReference type="Pfam" id="PF02518">
    <property type="entry name" value="HATPase_c"/>
    <property type="match status" value="1"/>
</dbReference>
<dbReference type="InterPro" id="IPR003661">
    <property type="entry name" value="HisK_dim/P_dom"/>
</dbReference>
<dbReference type="Pfam" id="PF00512">
    <property type="entry name" value="HisKA"/>
    <property type="match status" value="1"/>
</dbReference>
<evidence type="ECO:0000256" key="3">
    <source>
        <dbReference type="ARBA" id="ARBA00023015"/>
    </source>
</evidence>
<dbReference type="InterPro" id="IPR036097">
    <property type="entry name" value="HisK_dim/P_sf"/>
</dbReference>
<feature type="domain" description="Response regulatory" evidence="7">
    <location>
        <begin position="4"/>
        <end position="120"/>
    </location>
</feature>
<evidence type="ECO:0000259" key="6">
    <source>
        <dbReference type="PROSITE" id="PS50109"/>
    </source>
</evidence>
<dbReference type="PANTHER" id="PTHR43547:SF2">
    <property type="entry name" value="HYBRID SIGNAL TRANSDUCTION HISTIDINE KINASE C"/>
    <property type="match status" value="1"/>
</dbReference>
<name>A0A3B0QTS0_9ZZZZ</name>
<dbReference type="PANTHER" id="PTHR43547">
    <property type="entry name" value="TWO-COMPONENT HISTIDINE KINASE"/>
    <property type="match status" value="1"/>
</dbReference>
<evidence type="ECO:0008006" key="9">
    <source>
        <dbReference type="Google" id="ProtNLM"/>
    </source>
</evidence>
<dbReference type="Gene3D" id="3.30.565.10">
    <property type="entry name" value="Histidine kinase-like ATPase, C-terminal domain"/>
    <property type="match status" value="1"/>
</dbReference>
<dbReference type="AlphaFoldDB" id="A0A3B0QTS0"/>
<dbReference type="SMART" id="SM00388">
    <property type="entry name" value="HisKA"/>
    <property type="match status" value="1"/>
</dbReference>
<keyword evidence="5" id="KW-0804">Transcription</keyword>
<gene>
    <name evidence="8" type="ORF">MNBD_DELTA01-2045</name>
</gene>
<dbReference type="Pfam" id="PF00072">
    <property type="entry name" value="Response_reg"/>
    <property type="match status" value="1"/>
</dbReference>
<evidence type="ECO:0000256" key="2">
    <source>
        <dbReference type="ARBA" id="ARBA00023012"/>
    </source>
</evidence>
<dbReference type="CDD" id="cd00082">
    <property type="entry name" value="HisKA"/>
    <property type="match status" value="1"/>
</dbReference>
<proteinExistence type="predicted"/>
<keyword evidence="2" id="KW-0902">Two-component regulatory system</keyword>
<dbReference type="InterPro" id="IPR001789">
    <property type="entry name" value="Sig_transdc_resp-reg_receiver"/>
</dbReference>
<keyword evidence="3" id="KW-0805">Transcription regulation</keyword>
<evidence type="ECO:0000256" key="1">
    <source>
        <dbReference type="ARBA" id="ARBA00022553"/>
    </source>
</evidence>
<dbReference type="InterPro" id="IPR004358">
    <property type="entry name" value="Sig_transdc_His_kin-like_C"/>
</dbReference>
<dbReference type="PRINTS" id="PR00344">
    <property type="entry name" value="BCTRLSENSOR"/>
</dbReference>
<evidence type="ECO:0000313" key="8">
    <source>
        <dbReference type="EMBL" id="VAV83449.1"/>
    </source>
</evidence>
<organism evidence="8">
    <name type="scientific">hydrothermal vent metagenome</name>
    <dbReference type="NCBI Taxonomy" id="652676"/>
    <lineage>
        <taxon>unclassified sequences</taxon>
        <taxon>metagenomes</taxon>
        <taxon>ecological metagenomes</taxon>
    </lineage>
</organism>
<evidence type="ECO:0000256" key="4">
    <source>
        <dbReference type="ARBA" id="ARBA00023125"/>
    </source>
</evidence>
<dbReference type="Gene3D" id="1.10.287.130">
    <property type="match status" value="1"/>
</dbReference>
<evidence type="ECO:0000256" key="5">
    <source>
        <dbReference type="ARBA" id="ARBA00023163"/>
    </source>
</evidence>
<dbReference type="PROSITE" id="PS50110">
    <property type="entry name" value="RESPONSE_REGULATORY"/>
    <property type="match status" value="1"/>
</dbReference>
<dbReference type="FunFam" id="3.40.50.2300:FF:000001">
    <property type="entry name" value="DNA-binding response regulator PhoB"/>
    <property type="match status" value="1"/>
</dbReference>
<dbReference type="GO" id="GO:0000155">
    <property type="term" value="F:phosphorelay sensor kinase activity"/>
    <property type="evidence" value="ECO:0007669"/>
    <property type="project" value="InterPro"/>
</dbReference>
<dbReference type="GO" id="GO:0003677">
    <property type="term" value="F:DNA binding"/>
    <property type="evidence" value="ECO:0007669"/>
    <property type="project" value="UniProtKB-KW"/>
</dbReference>
<dbReference type="SMART" id="SM00387">
    <property type="entry name" value="HATPase_c"/>
    <property type="match status" value="1"/>
</dbReference>
<evidence type="ECO:0000259" key="7">
    <source>
        <dbReference type="PROSITE" id="PS50110"/>
    </source>
</evidence>
<dbReference type="SMART" id="SM00448">
    <property type="entry name" value="REC"/>
    <property type="match status" value="1"/>
</dbReference>